<dbReference type="OrthoDB" id="3225452at2759"/>
<evidence type="ECO:0000256" key="7">
    <source>
        <dbReference type="ARBA" id="ARBA00023155"/>
    </source>
</evidence>
<dbReference type="Pfam" id="PF00046">
    <property type="entry name" value="Homeodomain"/>
    <property type="match status" value="1"/>
</dbReference>
<dbReference type="PROSITE" id="PS50071">
    <property type="entry name" value="HOMEOBOX_2"/>
    <property type="match status" value="1"/>
</dbReference>
<dbReference type="SMART" id="SM00389">
    <property type="entry name" value="HOX"/>
    <property type="match status" value="1"/>
</dbReference>
<dbReference type="GO" id="GO:0000981">
    <property type="term" value="F:DNA-binding transcription factor activity, RNA polymerase II-specific"/>
    <property type="evidence" value="ECO:0007669"/>
    <property type="project" value="InterPro"/>
</dbReference>
<proteinExistence type="inferred from homology"/>
<evidence type="ECO:0000256" key="8">
    <source>
        <dbReference type="ARBA" id="ARBA00023163"/>
    </source>
</evidence>
<keyword evidence="6 10" id="KW-0238">DNA-binding</keyword>
<evidence type="ECO:0000256" key="5">
    <source>
        <dbReference type="ARBA" id="ARBA00023015"/>
    </source>
</evidence>
<dbReference type="SUPFAM" id="SSF46689">
    <property type="entry name" value="Homeodomain-like"/>
    <property type="match status" value="2"/>
</dbReference>
<evidence type="ECO:0000256" key="6">
    <source>
        <dbReference type="ARBA" id="ARBA00023125"/>
    </source>
</evidence>
<feature type="domain" description="Paired" evidence="14">
    <location>
        <begin position="94"/>
        <end position="218"/>
    </location>
</feature>
<dbReference type="GO" id="GO:0009791">
    <property type="term" value="P:post-embryonic development"/>
    <property type="evidence" value="ECO:0007669"/>
    <property type="project" value="UniProtKB-ARBA"/>
</dbReference>
<feature type="DNA-binding region" description="Homeobox" evidence="10">
    <location>
        <begin position="312"/>
        <end position="371"/>
    </location>
</feature>
<dbReference type="AlphaFoldDB" id="A0A9P0CSA0"/>
<evidence type="ECO:0000256" key="10">
    <source>
        <dbReference type="PROSITE-ProRule" id="PRU00108"/>
    </source>
</evidence>
<dbReference type="FunFam" id="1.10.10.10:FF:000003">
    <property type="entry name" value="Paired box protein Pax-6"/>
    <property type="match status" value="1"/>
</dbReference>
<evidence type="ECO:0000256" key="1">
    <source>
        <dbReference type="ARBA" id="ARBA00004123"/>
    </source>
</evidence>
<keyword evidence="9 10" id="KW-0539">Nucleus</keyword>
<evidence type="ECO:0000256" key="3">
    <source>
        <dbReference type="ARBA" id="ARBA00022473"/>
    </source>
</evidence>
<feature type="domain" description="Homeobox" evidence="13">
    <location>
        <begin position="310"/>
        <end position="370"/>
    </location>
</feature>
<dbReference type="GO" id="GO:0005634">
    <property type="term" value="C:nucleus"/>
    <property type="evidence" value="ECO:0007669"/>
    <property type="project" value="UniProtKB-SubCell"/>
</dbReference>
<evidence type="ECO:0000256" key="12">
    <source>
        <dbReference type="SAM" id="MobiDB-lite"/>
    </source>
</evidence>
<keyword evidence="16" id="KW-1185">Reference proteome</keyword>
<evidence type="ECO:0000313" key="15">
    <source>
        <dbReference type="EMBL" id="CAH1105060.1"/>
    </source>
</evidence>
<dbReference type="Proteomes" id="UP001153636">
    <property type="component" value="Chromosome 18"/>
</dbReference>
<gene>
    <name evidence="15" type="ORF">PSYICH_LOCUS5755</name>
</gene>
<evidence type="ECO:0000256" key="11">
    <source>
        <dbReference type="RuleBase" id="RU000682"/>
    </source>
</evidence>
<evidence type="ECO:0000259" key="13">
    <source>
        <dbReference type="PROSITE" id="PS50071"/>
    </source>
</evidence>
<name>A0A9P0CSA0_9CUCU</name>
<feature type="compositionally biased region" description="Acidic residues" evidence="12">
    <location>
        <begin position="463"/>
        <end position="479"/>
    </location>
</feature>
<dbReference type="Gene3D" id="1.10.10.10">
    <property type="entry name" value="Winged helix-like DNA-binding domain superfamily/Winged helix DNA-binding domain"/>
    <property type="match status" value="1"/>
</dbReference>
<evidence type="ECO:0000256" key="4">
    <source>
        <dbReference type="ARBA" id="ARBA00022724"/>
    </source>
</evidence>
<feature type="region of interest" description="Disordered" evidence="12">
    <location>
        <begin position="376"/>
        <end position="422"/>
    </location>
</feature>
<organism evidence="15 16">
    <name type="scientific">Psylliodes chrysocephalus</name>
    <dbReference type="NCBI Taxonomy" id="3402493"/>
    <lineage>
        <taxon>Eukaryota</taxon>
        <taxon>Metazoa</taxon>
        <taxon>Ecdysozoa</taxon>
        <taxon>Arthropoda</taxon>
        <taxon>Hexapoda</taxon>
        <taxon>Insecta</taxon>
        <taxon>Pterygota</taxon>
        <taxon>Neoptera</taxon>
        <taxon>Endopterygota</taxon>
        <taxon>Coleoptera</taxon>
        <taxon>Polyphaga</taxon>
        <taxon>Cucujiformia</taxon>
        <taxon>Chrysomeloidea</taxon>
        <taxon>Chrysomelidae</taxon>
        <taxon>Galerucinae</taxon>
        <taxon>Alticini</taxon>
        <taxon>Psylliodes</taxon>
    </lineage>
</organism>
<evidence type="ECO:0000256" key="9">
    <source>
        <dbReference type="ARBA" id="ARBA00023242"/>
    </source>
</evidence>
<evidence type="ECO:0008006" key="17">
    <source>
        <dbReference type="Google" id="ProtNLM"/>
    </source>
</evidence>
<evidence type="ECO:0000259" key="14">
    <source>
        <dbReference type="PROSITE" id="PS51057"/>
    </source>
</evidence>
<keyword evidence="5" id="KW-0805">Transcription regulation</keyword>
<dbReference type="FunFam" id="1.10.10.60:FF:000307">
    <property type="entry name" value="Eyegone, isoform A"/>
    <property type="match status" value="1"/>
</dbReference>
<sequence>MLISTNGNGLSAAGNDFSSVAALSGCCPVPVTPAARSAIVNWKMDAVGLSAVPNTVASVLPNAIQLSPTVSSSSAAIPNVVSAVSSASMPSSLGPAALRELYGSPATSPGHPLASLVSQQRFLELSRFGLRHYDLAQHMLTQQGAVTKLLGTLRPPGLIGGSKPKVATPAVVSKIEQYKRENPTIFAWEIRERLISEGVCTNATAPSVSSINRILRNRAAERAAAEFARAAGYGLYHPHPYATAGFPWHSPLWPNGPLGLSGPPGAGNPTVMSASPVSSGSPHPDSGLMSSPPGGNMDKDDSSLDSSEQPKFRRNRTTFSPDQLEELEKEFEKSHYPCVSTRERLASKTSLSEARVQVWFSNRRAKWRRHQRMNLLKQSDGGPGHQGGPQSQSSMFGARLTPSPHYKGGSTPGSPLTTHLSTHPGASSLLLGMGGENSAFKALVPNALLGAQERLRRLSDYVSDSEEEINVNDESDLEETTERLSLRSSSPVEVVDVTVTATANKGGPPTPTAACQPLQLTMHNRD</sequence>
<dbReference type="InterPro" id="IPR017970">
    <property type="entry name" value="Homeobox_CS"/>
</dbReference>
<keyword evidence="3" id="KW-0217">Developmental protein</keyword>
<keyword evidence="8" id="KW-0804">Transcription</keyword>
<dbReference type="CDD" id="cd00086">
    <property type="entry name" value="homeodomain"/>
    <property type="match status" value="1"/>
</dbReference>
<accession>A0A9P0CSA0</accession>
<dbReference type="InterPro" id="IPR009057">
    <property type="entry name" value="Homeodomain-like_sf"/>
</dbReference>
<dbReference type="PROSITE" id="PS00027">
    <property type="entry name" value="HOMEOBOX_1"/>
    <property type="match status" value="1"/>
</dbReference>
<feature type="region of interest" description="Disordered" evidence="12">
    <location>
        <begin position="259"/>
        <end position="323"/>
    </location>
</feature>
<keyword evidence="4" id="KW-0563">Paired box</keyword>
<evidence type="ECO:0000256" key="2">
    <source>
        <dbReference type="ARBA" id="ARBA00005733"/>
    </source>
</evidence>
<protein>
    <recommendedName>
        <fullName evidence="17">Paired box protein Pax-6-like</fullName>
    </recommendedName>
</protein>
<dbReference type="InterPro" id="IPR043565">
    <property type="entry name" value="PAX_fam"/>
</dbReference>
<comment type="similarity">
    <text evidence="2">Belongs to the paired homeobox family.</text>
</comment>
<dbReference type="InterPro" id="IPR001523">
    <property type="entry name" value="Paired_dom"/>
</dbReference>
<reference evidence="15" key="1">
    <citation type="submission" date="2022-01" db="EMBL/GenBank/DDBJ databases">
        <authorList>
            <person name="King R."/>
        </authorList>
    </citation>
    <scope>NUCLEOTIDE SEQUENCE</scope>
</reference>
<dbReference type="InterPro" id="IPR036388">
    <property type="entry name" value="WH-like_DNA-bd_sf"/>
</dbReference>
<dbReference type="InterPro" id="IPR001356">
    <property type="entry name" value="HD"/>
</dbReference>
<keyword evidence="7 10" id="KW-0371">Homeobox</keyword>
<dbReference type="PANTHER" id="PTHR45636:SF50">
    <property type="entry name" value="EYEGONE, ISOFORM A-RELATED"/>
    <property type="match status" value="1"/>
</dbReference>
<dbReference type="EMBL" id="OV651830">
    <property type="protein sequence ID" value="CAH1105060.1"/>
    <property type="molecule type" value="Genomic_DNA"/>
</dbReference>
<dbReference type="SMART" id="SM00351">
    <property type="entry name" value="PAX"/>
    <property type="match status" value="1"/>
</dbReference>
<evidence type="ECO:0000313" key="16">
    <source>
        <dbReference type="Proteomes" id="UP001153636"/>
    </source>
</evidence>
<dbReference type="PROSITE" id="PS51057">
    <property type="entry name" value="PAIRED_2"/>
    <property type="match status" value="1"/>
</dbReference>
<feature type="region of interest" description="Disordered" evidence="12">
    <location>
        <begin position="462"/>
        <end position="526"/>
    </location>
</feature>
<feature type="compositionally biased region" description="Polar residues" evidence="12">
    <location>
        <begin position="412"/>
        <end position="422"/>
    </location>
</feature>
<dbReference type="Gene3D" id="1.10.10.60">
    <property type="entry name" value="Homeodomain-like"/>
    <property type="match status" value="1"/>
</dbReference>
<feature type="compositionally biased region" description="Low complexity" evidence="12">
    <location>
        <begin position="259"/>
        <end position="269"/>
    </location>
</feature>
<feature type="compositionally biased region" description="Polar residues" evidence="12">
    <location>
        <begin position="270"/>
        <end position="281"/>
    </location>
</feature>
<dbReference type="Pfam" id="PF00292">
    <property type="entry name" value="PAX"/>
    <property type="match status" value="1"/>
</dbReference>
<feature type="compositionally biased region" description="Low complexity" evidence="12">
    <location>
        <begin position="488"/>
        <end position="502"/>
    </location>
</feature>
<dbReference type="GO" id="GO:0000978">
    <property type="term" value="F:RNA polymerase II cis-regulatory region sequence-specific DNA binding"/>
    <property type="evidence" value="ECO:0007669"/>
    <property type="project" value="TreeGrafter"/>
</dbReference>
<dbReference type="PANTHER" id="PTHR45636">
    <property type="entry name" value="PAIRED BOX PROTEIN PAX-6-RELATED-RELATED"/>
    <property type="match status" value="1"/>
</dbReference>
<comment type="subcellular location">
    <subcellularLocation>
        <location evidence="1 10 11">Nucleus</location>
    </subcellularLocation>
</comment>